<name>A0A6B3C884_9ACTN</name>
<comment type="caution">
    <text evidence="1">The sequence shown here is derived from an EMBL/GenBank/DDBJ whole genome shotgun (WGS) entry which is preliminary data.</text>
</comment>
<feature type="non-terminal residue" evidence="1">
    <location>
        <position position="1"/>
    </location>
</feature>
<proteinExistence type="predicted"/>
<dbReference type="EMBL" id="JAAGLU010000223">
    <property type="protein sequence ID" value="NEC92819.1"/>
    <property type="molecule type" value="Genomic_DNA"/>
</dbReference>
<dbReference type="AlphaFoldDB" id="A0A6B3C884"/>
<evidence type="ECO:0000313" key="1">
    <source>
        <dbReference type="EMBL" id="NEC92819.1"/>
    </source>
</evidence>
<protein>
    <submittedName>
        <fullName evidence="1">L-ribulose-5-phosphate 4-epimerase</fullName>
    </submittedName>
</protein>
<accession>A0A6B3C884</accession>
<sequence>ATAAVKAAVMVEEVARTVHISRQLGEPLPIAQSDIDSLYARYQNVYGQH</sequence>
<reference evidence="1" key="1">
    <citation type="submission" date="2020-01" db="EMBL/GenBank/DDBJ databases">
        <title>Insect and environment-associated Actinomycetes.</title>
        <authorList>
            <person name="Currrie C."/>
            <person name="Chevrette M."/>
            <person name="Carlson C."/>
            <person name="Stubbendieck R."/>
            <person name="Wendt-Pienkowski E."/>
        </authorList>
    </citation>
    <scope>NUCLEOTIDE SEQUENCE</scope>
    <source>
        <strain evidence="1">SID12501</strain>
    </source>
</reference>
<organism evidence="1">
    <name type="scientific">Streptomyces sp. SID12501</name>
    <dbReference type="NCBI Taxonomy" id="2706042"/>
    <lineage>
        <taxon>Bacteria</taxon>
        <taxon>Bacillati</taxon>
        <taxon>Actinomycetota</taxon>
        <taxon>Actinomycetes</taxon>
        <taxon>Kitasatosporales</taxon>
        <taxon>Streptomycetaceae</taxon>
        <taxon>Streptomyces</taxon>
    </lineage>
</organism>
<gene>
    <name evidence="1" type="ORF">G3I71_45395</name>
</gene>